<evidence type="ECO:0000256" key="2">
    <source>
        <dbReference type="ARBA" id="ARBA00022763"/>
    </source>
</evidence>
<dbReference type="GO" id="GO:0046982">
    <property type="term" value="F:protein heterodimerization activity"/>
    <property type="evidence" value="ECO:0007669"/>
    <property type="project" value="InterPro"/>
</dbReference>
<comment type="similarity">
    <text evidence="1">Belongs to the TAF9 family. CENP-S/MHF1 subfamily.</text>
</comment>
<evidence type="ECO:0000256" key="5">
    <source>
        <dbReference type="SAM" id="MobiDB-lite"/>
    </source>
</evidence>
<dbReference type="InterPro" id="IPR009072">
    <property type="entry name" value="Histone-fold"/>
</dbReference>
<feature type="compositionally biased region" description="Polar residues" evidence="5">
    <location>
        <begin position="144"/>
        <end position="159"/>
    </location>
</feature>
<keyword evidence="2" id="KW-0227">DNA damage</keyword>
<dbReference type="GO" id="GO:0006281">
    <property type="term" value="P:DNA repair"/>
    <property type="evidence" value="ECO:0007669"/>
    <property type="project" value="UniProtKB-KW"/>
</dbReference>
<feature type="compositionally biased region" description="Basic residues" evidence="5">
    <location>
        <begin position="128"/>
        <end position="143"/>
    </location>
</feature>
<dbReference type="PANTHER" id="PTHR22980">
    <property type="entry name" value="CORTISTATIN"/>
    <property type="match status" value="1"/>
</dbReference>
<dbReference type="EMBL" id="HBHQ01008908">
    <property type="protein sequence ID" value="CAD9814178.1"/>
    <property type="molecule type" value="Transcribed_RNA"/>
</dbReference>
<feature type="compositionally biased region" description="Low complexity" evidence="5">
    <location>
        <begin position="177"/>
        <end position="188"/>
    </location>
</feature>
<evidence type="ECO:0000256" key="1">
    <source>
        <dbReference type="ARBA" id="ARBA00006612"/>
    </source>
</evidence>
<dbReference type="SUPFAM" id="SSF47113">
    <property type="entry name" value="Histone-fold"/>
    <property type="match status" value="1"/>
</dbReference>
<dbReference type="InterPro" id="IPR029003">
    <property type="entry name" value="CENP-S/Mhf1"/>
</dbReference>
<proteinExistence type="inferred from homology"/>
<dbReference type="PANTHER" id="PTHR22980:SF0">
    <property type="entry name" value="CENTROMERE PROTEIN S"/>
    <property type="match status" value="1"/>
</dbReference>
<dbReference type="GO" id="GO:0003682">
    <property type="term" value="F:chromatin binding"/>
    <property type="evidence" value="ECO:0007669"/>
    <property type="project" value="TreeGrafter"/>
</dbReference>
<dbReference type="CDD" id="cd22919">
    <property type="entry name" value="HFD_CENP-S"/>
    <property type="match status" value="1"/>
</dbReference>
<evidence type="ECO:0008006" key="7">
    <source>
        <dbReference type="Google" id="ProtNLM"/>
    </source>
</evidence>
<feature type="compositionally biased region" description="Basic and acidic residues" evidence="5">
    <location>
        <begin position="199"/>
        <end position="219"/>
    </location>
</feature>
<evidence type="ECO:0000256" key="3">
    <source>
        <dbReference type="ARBA" id="ARBA00023125"/>
    </source>
</evidence>
<keyword evidence="3" id="KW-0238">DNA-binding</keyword>
<evidence type="ECO:0000256" key="4">
    <source>
        <dbReference type="ARBA" id="ARBA00023204"/>
    </source>
</evidence>
<evidence type="ECO:0000313" key="6">
    <source>
        <dbReference type="EMBL" id="CAD9814178.1"/>
    </source>
</evidence>
<dbReference type="GO" id="GO:0071821">
    <property type="term" value="C:FANCM-MHF complex"/>
    <property type="evidence" value="ECO:0007669"/>
    <property type="project" value="InterPro"/>
</dbReference>
<feature type="region of interest" description="Disordered" evidence="5">
    <location>
        <begin position="110"/>
        <end position="219"/>
    </location>
</feature>
<dbReference type="GO" id="GO:0003677">
    <property type="term" value="F:DNA binding"/>
    <property type="evidence" value="ECO:0007669"/>
    <property type="project" value="UniProtKB-KW"/>
</dbReference>
<protein>
    <recommendedName>
        <fullName evidence="7">Centromere protein S</fullName>
    </recommendedName>
</protein>
<dbReference type="AlphaFoldDB" id="A0A7S2UB13"/>
<dbReference type="Pfam" id="PF15630">
    <property type="entry name" value="CENP-S"/>
    <property type="match status" value="1"/>
</dbReference>
<dbReference type="Gene3D" id="1.10.20.10">
    <property type="entry name" value="Histone, subunit A"/>
    <property type="match status" value="1"/>
</dbReference>
<gene>
    <name evidence="6" type="ORF">ASEP1449_LOCUS6003</name>
</gene>
<organism evidence="6">
    <name type="scientific">Attheya septentrionalis</name>
    <dbReference type="NCBI Taxonomy" id="420275"/>
    <lineage>
        <taxon>Eukaryota</taxon>
        <taxon>Sar</taxon>
        <taxon>Stramenopiles</taxon>
        <taxon>Ochrophyta</taxon>
        <taxon>Bacillariophyta</taxon>
        <taxon>Coscinodiscophyceae</taxon>
        <taxon>Chaetocerotophycidae</taxon>
        <taxon>Chaetocerotales</taxon>
        <taxon>Attheyaceae</taxon>
        <taxon>Attheya</taxon>
    </lineage>
</organism>
<name>A0A7S2UB13_9STRA</name>
<accession>A0A7S2UB13</accession>
<reference evidence="6" key="1">
    <citation type="submission" date="2021-01" db="EMBL/GenBank/DDBJ databases">
        <authorList>
            <person name="Corre E."/>
            <person name="Pelletier E."/>
            <person name="Niang G."/>
            <person name="Scheremetjew M."/>
            <person name="Finn R."/>
            <person name="Kale V."/>
            <person name="Holt S."/>
            <person name="Cochrane G."/>
            <person name="Meng A."/>
            <person name="Brown T."/>
            <person name="Cohen L."/>
        </authorList>
    </citation>
    <scope>NUCLEOTIDE SEQUENCE</scope>
    <source>
        <strain evidence="6">CCMP2084</strain>
    </source>
</reference>
<dbReference type="GO" id="GO:0000712">
    <property type="term" value="P:resolution of meiotic recombination intermediates"/>
    <property type="evidence" value="ECO:0007669"/>
    <property type="project" value="TreeGrafter"/>
</dbReference>
<dbReference type="GO" id="GO:0031297">
    <property type="term" value="P:replication fork processing"/>
    <property type="evidence" value="ECO:0007669"/>
    <property type="project" value="TreeGrafter"/>
</dbReference>
<sequence>MDRSLDVSSENHETEEQMNLNIRSALHFSIGRISLLEDQKDAVTGVRMSAEAISALTELAYQYATTSLASDLVCFSQHASRRTIHVDDVKLVARKSPDRLLVALESFCHDNDDHKQNSNTTTTTAKTLQRRKNRAVASKKAKQTRSGSRTPKKNPSPSESRIRKEGRDRLRKELEESSAGSSARALSSDDSEMDVDLLPARKHDSPMYKESRTKSKEDEIIATRRKELLGSSSEEDDSWMKACLN</sequence>
<feature type="compositionally biased region" description="Basic and acidic residues" evidence="5">
    <location>
        <begin position="160"/>
        <end position="175"/>
    </location>
</feature>
<keyword evidence="4" id="KW-0234">DNA repair</keyword>